<gene>
    <name evidence="14" type="ORF">GSBLH_T00002028001</name>
</gene>
<dbReference type="GO" id="GO:0006072">
    <property type="term" value="P:glycerol-3-phosphate metabolic process"/>
    <property type="evidence" value="ECO:0007669"/>
    <property type="project" value="InterPro"/>
</dbReference>
<evidence type="ECO:0000256" key="11">
    <source>
        <dbReference type="RuleBase" id="RU003733"/>
    </source>
</evidence>
<dbReference type="PANTHER" id="PTHR10196:SF69">
    <property type="entry name" value="GLYCEROL KINASE"/>
    <property type="match status" value="1"/>
</dbReference>
<comment type="similarity">
    <text evidence="2 11">Belongs to the FGGY kinase family.</text>
</comment>
<keyword evidence="7" id="KW-0319">Glycerol metabolism</keyword>
<dbReference type="EMBL" id="FN668645">
    <property type="protein sequence ID" value="CBK21942.2"/>
    <property type="molecule type" value="Genomic_DNA"/>
</dbReference>
<evidence type="ECO:0000256" key="5">
    <source>
        <dbReference type="ARBA" id="ARBA00022741"/>
    </source>
</evidence>
<dbReference type="UniPathway" id="UPA00618">
    <property type="reaction ID" value="UER00672"/>
</dbReference>
<dbReference type="Pfam" id="PF00370">
    <property type="entry name" value="FGGY_N"/>
    <property type="match status" value="1"/>
</dbReference>
<reference evidence="14" key="1">
    <citation type="submission" date="2010-02" db="EMBL/GenBank/DDBJ databases">
        <title>Sequencing and annotation of the Blastocystis hominis genome.</title>
        <authorList>
            <person name="Wincker P."/>
        </authorList>
    </citation>
    <scope>NUCLEOTIDE SEQUENCE</scope>
    <source>
        <strain evidence="14">Singapore isolate B</strain>
    </source>
</reference>
<dbReference type="RefSeq" id="XP_012895990.1">
    <property type="nucleotide sequence ID" value="XM_013040536.1"/>
</dbReference>
<protein>
    <recommendedName>
        <fullName evidence="3">glycerol kinase</fullName>
        <ecNumber evidence="3">2.7.1.30</ecNumber>
    </recommendedName>
    <alternativeName>
        <fullName evidence="9">ATP:glycerol 3-phosphotransferase</fullName>
    </alternativeName>
</protein>
<evidence type="ECO:0000259" key="13">
    <source>
        <dbReference type="Pfam" id="PF02782"/>
    </source>
</evidence>
<dbReference type="AlphaFoldDB" id="D8M1K3"/>
<evidence type="ECO:0000256" key="2">
    <source>
        <dbReference type="ARBA" id="ARBA00009156"/>
    </source>
</evidence>
<evidence type="ECO:0000256" key="10">
    <source>
        <dbReference type="ARBA" id="ARBA00052101"/>
    </source>
</evidence>
<evidence type="ECO:0000259" key="12">
    <source>
        <dbReference type="Pfam" id="PF00370"/>
    </source>
</evidence>
<evidence type="ECO:0000313" key="14">
    <source>
        <dbReference type="EMBL" id="CBK21942.2"/>
    </source>
</evidence>
<keyword evidence="8" id="KW-0067">ATP-binding</keyword>
<dbReference type="InParanoid" id="D8M1K3"/>
<comment type="pathway">
    <text evidence="1">Polyol metabolism; glycerol degradation via glycerol kinase pathway; sn-glycerol 3-phosphate from glycerol: step 1/1.</text>
</comment>
<evidence type="ECO:0000256" key="3">
    <source>
        <dbReference type="ARBA" id="ARBA00012099"/>
    </source>
</evidence>
<dbReference type="NCBIfam" id="NF000756">
    <property type="entry name" value="PRK00047.1"/>
    <property type="match status" value="1"/>
</dbReference>
<evidence type="ECO:0000256" key="8">
    <source>
        <dbReference type="ARBA" id="ARBA00022840"/>
    </source>
</evidence>
<evidence type="ECO:0000313" key="15">
    <source>
        <dbReference type="Proteomes" id="UP000008312"/>
    </source>
</evidence>
<accession>D8M1K3</accession>
<keyword evidence="6 11" id="KW-0418">Kinase</keyword>
<dbReference type="OMA" id="FMLMNIG"/>
<evidence type="ECO:0000256" key="9">
    <source>
        <dbReference type="ARBA" id="ARBA00043149"/>
    </source>
</evidence>
<evidence type="ECO:0000256" key="6">
    <source>
        <dbReference type="ARBA" id="ARBA00022777"/>
    </source>
</evidence>
<dbReference type="InterPro" id="IPR000577">
    <property type="entry name" value="Carb_kinase_FGGY"/>
</dbReference>
<dbReference type="InterPro" id="IPR018484">
    <property type="entry name" value="FGGY_N"/>
</dbReference>
<dbReference type="InterPro" id="IPR005999">
    <property type="entry name" value="Glycerol_kin"/>
</dbReference>
<dbReference type="GeneID" id="24919240"/>
<dbReference type="CDD" id="cd07769">
    <property type="entry name" value="ASKHA_NBD_FGGY_GK"/>
    <property type="match status" value="1"/>
</dbReference>
<dbReference type="FunCoup" id="D8M1K3">
    <property type="interactions" value="3"/>
</dbReference>
<dbReference type="PANTHER" id="PTHR10196">
    <property type="entry name" value="SUGAR KINASE"/>
    <property type="match status" value="1"/>
</dbReference>
<dbReference type="Pfam" id="PF02782">
    <property type="entry name" value="FGGY_C"/>
    <property type="match status" value="1"/>
</dbReference>
<evidence type="ECO:0000256" key="1">
    <source>
        <dbReference type="ARBA" id="ARBA00005190"/>
    </source>
</evidence>
<dbReference type="Proteomes" id="UP000008312">
    <property type="component" value="Unassembled WGS sequence"/>
</dbReference>
<dbReference type="GO" id="GO:0005829">
    <property type="term" value="C:cytosol"/>
    <property type="evidence" value="ECO:0007669"/>
    <property type="project" value="TreeGrafter"/>
</dbReference>
<dbReference type="Gene3D" id="3.30.420.40">
    <property type="match status" value="2"/>
</dbReference>
<dbReference type="GO" id="GO:0004370">
    <property type="term" value="F:glycerol kinase activity"/>
    <property type="evidence" value="ECO:0007669"/>
    <property type="project" value="UniProtKB-EC"/>
</dbReference>
<comment type="catalytic activity">
    <reaction evidence="10">
        <text>glycerol + ATP = sn-glycerol 3-phosphate + ADP + H(+)</text>
        <dbReference type="Rhea" id="RHEA:21644"/>
        <dbReference type="ChEBI" id="CHEBI:15378"/>
        <dbReference type="ChEBI" id="CHEBI:17754"/>
        <dbReference type="ChEBI" id="CHEBI:30616"/>
        <dbReference type="ChEBI" id="CHEBI:57597"/>
        <dbReference type="ChEBI" id="CHEBI:456216"/>
        <dbReference type="EC" id="2.7.1.30"/>
    </reaction>
</comment>
<name>D8M1K3_BLAHO</name>
<keyword evidence="15" id="KW-1185">Reference proteome</keyword>
<dbReference type="FunFam" id="3.30.420.40:FF:000007">
    <property type="entry name" value="Glycerol kinase"/>
    <property type="match status" value="1"/>
</dbReference>
<proteinExistence type="inferred from homology"/>
<keyword evidence="4 11" id="KW-0808">Transferase</keyword>
<feature type="domain" description="Carbohydrate kinase FGGY N-terminal" evidence="12">
    <location>
        <begin position="2"/>
        <end position="214"/>
    </location>
</feature>
<dbReference type="GO" id="GO:0005524">
    <property type="term" value="F:ATP binding"/>
    <property type="evidence" value="ECO:0007669"/>
    <property type="project" value="UniProtKB-KW"/>
</dbReference>
<dbReference type="InterPro" id="IPR043129">
    <property type="entry name" value="ATPase_NBD"/>
</dbReference>
<dbReference type="SUPFAM" id="SSF53067">
    <property type="entry name" value="Actin-like ATPase domain"/>
    <property type="match status" value="2"/>
</dbReference>
<dbReference type="PIRSF" id="PIRSF000538">
    <property type="entry name" value="GlpK"/>
    <property type="match status" value="1"/>
</dbReference>
<sequence>MPHPGWVEHDPMTILKNVEFCVSDCLKQGNLALSDLAAIGITNQRETLVIWDKFTGLPVYNAIVWMDCRGDEVIHNFTNAHDKEWYRQKTGLPLSSYFTGPKLNWALTHVPEVKKGFEEHRILVGTIDCWLIWNLTGGVHGGLHITDITNASRTMMMNIRTHDWDDDLLAIVGVDRSVLPRIVSCSEVYGTGVGCLDGVKIAGSLGDQQAALFGQTCFEAGEMKNTYGTGCFILMNTGDTIVDSQNGLVTTVAYKIGATGHTCYALEGSITIAGALVQWLRDNLGMIRSSSEIEAMATSVDSSEGMYVVPAFSGLYAPHWRSDARGVFVGLTRMINKNHICRAVLEATAYQTYDVFNAMERDSGIKITSMKVDGGMTANNFLMQFQANILNTDIVIPKVTETTALGACFAAGLAVGYWTSMDDIREKWVVDKTFHGVMDQEGIERRITGWRKAIEKSLNWVEEE</sequence>
<organism evidence="14">
    <name type="scientific">Blastocystis hominis</name>
    <dbReference type="NCBI Taxonomy" id="12968"/>
    <lineage>
        <taxon>Eukaryota</taxon>
        <taxon>Sar</taxon>
        <taxon>Stramenopiles</taxon>
        <taxon>Bigyra</taxon>
        <taxon>Opalozoa</taxon>
        <taxon>Opalinata</taxon>
        <taxon>Blastocystidae</taxon>
        <taxon>Blastocystis</taxon>
    </lineage>
</organism>
<dbReference type="GO" id="GO:0019563">
    <property type="term" value="P:glycerol catabolic process"/>
    <property type="evidence" value="ECO:0007669"/>
    <property type="project" value="UniProtKB-UniPathway"/>
</dbReference>
<dbReference type="InterPro" id="IPR018485">
    <property type="entry name" value="FGGY_C"/>
</dbReference>
<dbReference type="InterPro" id="IPR018483">
    <property type="entry name" value="Carb_kinase_FGGY_CS"/>
</dbReference>
<feature type="domain" description="Carbohydrate kinase FGGY C-terminal" evidence="13">
    <location>
        <begin position="224"/>
        <end position="414"/>
    </location>
</feature>
<dbReference type="NCBIfam" id="TIGR01311">
    <property type="entry name" value="glycerol_kin"/>
    <property type="match status" value="1"/>
</dbReference>
<evidence type="ECO:0000256" key="7">
    <source>
        <dbReference type="ARBA" id="ARBA00022798"/>
    </source>
</evidence>
<evidence type="ECO:0000256" key="4">
    <source>
        <dbReference type="ARBA" id="ARBA00022679"/>
    </source>
</evidence>
<keyword evidence="5" id="KW-0547">Nucleotide-binding</keyword>
<dbReference type="EC" id="2.7.1.30" evidence="3"/>
<dbReference type="OrthoDB" id="5422795at2759"/>
<dbReference type="PROSITE" id="PS00445">
    <property type="entry name" value="FGGY_KINASES_2"/>
    <property type="match status" value="1"/>
</dbReference>